<gene>
    <name evidence="1" type="ORF">G8770_13395</name>
</gene>
<evidence type="ECO:0000313" key="2">
    <source>
        <dbReference type="Proteomes" id="UP000787472"/>
    </source>
</evidence>
<dbReference type="InterPro" id="IPR011009">
    <property type="entry name" value="Kinase-like_dom_sf"/>
</dbReference>
<name>A0A9E5JVV5_9GAMM</name>
<organism evidence="1 2">
    <name type="scientific">Pseudomaricurvus hydrocarbonicus</name>
    <dbReference type="NCBI Taxonomy" id="1470433"/>
    <lineage>
        <taxon>Bacteria</taxon>
        <taxon>Pseudomonadati</taxon>
        <taxon>Pseudomonadota</taxon>
        <taxon>Gammaproteobacteria</taxon>
        <taxon>Cellvibrionales</taxon>
        <taxon>Cellvibrionaceae</taxon>
        <taxon>Pseudomaricurvus</taxon>
    </lineage>
</organism>
<dbReference type="Proteomes" id="UP000787472">
    <property type="component" value="Unassembled WGS sequence"/>
</dbReference>
<dbReference type="AlphaFoldDB" id="A0A9E5JVV5"/>
<accession>A0A9E5JVV5</accession>
<dbReference type="RefSeq" id="WP_167187568.1">
    <property type="nucleotide sequence ID" value="NZ_JAAONZ010000010.1"/>
</dbReference>
<comment type="caution">
    <text evidence="1">The sequence shown here is derived from an EMBL/GenBank/DDBJ whole genome shotgun (WGS) entry which is preliminary data.</text>
</comment>
<dbReference type="SUPFAM" id="SSF56112">
    <property type="entry name" value="Protein kinase-like (PK-like)"/>
    <property type="match status" value="1"/>
</dbReference>
<sequence>MKQSSFKHLFKMKTLQNAELEKLIVAGHVLEKDGHGPKVILLAEDRYLKIFYPKRAISMSRLRSRASQFASNAAKLKKRGITTVGILDVFRTCNPRRDCVCYHGIPGETVRSALKKTPRDTALSKQLGGYIAQLHNAGVMFRSLHFGNVIQLPDQRLGLIDIADMRLNVFTLTYHQRQRNFQHVFRYEEDLTLIHLESFIDGYHAVNKSQGHNRARLEEAIRNAAPAITGS</sequence>
<protein>
    <submittedName>
        <fullName evidence="1">Toluene tolerance protein</fullName>
    </submittedName>
</protein>
<reference evidence="1" key="1">
    <citation type="submission" date="2020-03" db="EMBL/GenBank/DDBJ databases">
        <authorList>
            <person name="Guo F."/>
        </authorList>
    </citation>
    <scope>NUCLEOTIDE SEQUENCE</scope>
    <source>
        <strain evidence="1">JCM 30134</strain>
    </source>
</reference>
<proteinExistence type="predicted"/>
<evidence type="ECO:0000313" key="1">
    <source>
        <dbReference type="EMBL" id="NHO66538.1"/>
    </source>
</evidence>
<keyword evidence="2" id="KW-1185">Reference proteome</keyword>
<dbReference type="EMBL" id="JAAONZ010000010">
    <property type="protein sequence ID" value="NHO66538.1"/>
    <property type="molecule type" value="Genomic_DNA"/>
</dbReference>